<keyword evidence="3" id="KW-0238">DNA-binding</keyword>
<dbReference type="InterPro" id="IPR000055">
    <property type="entry name" value="Restrct_endonuc_typeI_TRD"/>
</dbReference>
<evidence type="ECO:0000256" key="3">
    <source>
        <dbReference type="ARBA" id="ARBA00023125"/>
    </source>
</evidence>
<name>A0A562EMH4_RHORH</name>
<comment type="caution">
    <text evidence="5">The sequence shown here is derived from an EMBL/GenBank/DDBJ whole genome shotgun (WGS) entry which is preliminary data.</text>
</comment>
<evidence type="ECO:0000313" key="5">
    <source>
        <dbReference type="EMBL" id="TWH23286.1"/>
    </source>
</evidence>
<gene>
    <name evidence="5" type="ORF">L618_001300001210</name>
</gene>
<keyword evidence="2" id="KW-0680">Restriction system</keyword>
<dbReference type="GO" id="GO:0003677">
    <property type="term" value="F:DNA binding"/>
    <property type="evidence" value="ECO:0007669"/>
    <property type="project" value="UniProtKB-KW"/>
</dbReference>
<proteinExistence type="inferred from homology"/>
<evidence type="ECO:0000259" key="4">
    <source>
        <dbReference type="Pfam" id="PF01420"/>
    </source>
</evidence>
<dbReference type="Pfam" id="PF01420">
    <property type="entry name" value="Methylase_S"/>
    <property type="match status" value="2"/>
</dbReference>
<accession>A0A562EMH4</accession>
<dbReference type="RefSeq" id="WP_145691223.1">
    <property type="nucleotide sequence ID" value="NZ_VLJT01000010.1"/>
</dbReference>
<reference evidence="5 6" key="1">
    <citation type="submission" date="2019-07" db="EMBL/GenBank/DDBJ databases">
        <title>Genome sequencing of lignin-degrading bacterial isolates.</title>
        <authorList>
            <person name="Gladden J."/>
        </authorList>
    </citation>
    <scope>NUCLEOTIDE SEQUENCE [LARGE SCALE GENOMIC DNA]</scope>
    <source>
        <strain evidence="5 6">J45</strain>
    </source>
</reference>
<dbReference type="Gene3D" id="1.10.287.1120">
    <property type="entry name" value="Bipartite methylase S protein"/>
    <property type="match status" value="1"/>
</dbReference>
<evidence type="ECO:0000256" key="2">
    <source>
        <dbReference type="ARBA" id="ARBA00022747"/>
    </source>
</evidence>
<evidence type="ECO:0000256" key="1">
    <source>
        <dbReference type="ARBA" id="ARBA00010923"/>
    </source>
</evidence>
<dbReference type="PANTHER" id="PTHR30408:SF12">
    <property type="entry name" value="TYPE I RESTRICTION ENZYME MJAVIII SPECIFICITY SUBUNIT"/>
    <property type="match status" value="1"/>
</dbReference>
<feature type="domain" description="Type I restriction modification DNA specificity" evidence="4">
    <location>
        <begin position="287"/>
        <end position="404"/>
    </location>
</feature>
<dbReference type="Gene3D" id="3.90.220.20">
    <property type="entry name" value="DNA methylase specificity domains"/>
    <property type="match status" value="2"/>
</dbReference>
<dbReference type="Proteomes" id="UP000317573">
    <property type="component" value="Unassembled WGS sequence"/>
</dbReference>
<feature type="domain" description="Type I restriction modification DNA specificity" evidence="4">
    <location>
        <begin position="21"/>
        <end position="192"/>
    </location>
</feature>
<comment type="similarity">
    <text evidence="1">Belongs to the type-I restriction system S methylase family.</text>
</comment>
<protein>
    <submittedName>
        <fullName evidence="5">Type I restriction enzyme S subunit</fullName>
    </submittedName>
</protein>
<organism evidence="5 6">
    <name type="scientific">Rhodococcus rhodochrous J45</name>
    <dbReference type="NCBI Taxonomy" id="935266"/>
    <lineage>
        <taxon>Bacteria</taxon>
        <taxon>Bacillati</taxon>
        <taxon>Actinomycetota</taxon>
        <taxon>Actinomycetes</taxon>
        <taxon>Mycobacteriales</taxon>
        <taxon>Nocardiaceae</taxon>
        <taxon>Rhodococcus</taxon>
    </lineage>
</organism>
<dbReference type="InterPro" id="IPR044946">
    <property type="entry name" value="Restrct_endonuc_typeI_TRD_sf"/>
</dbReference>
<dbReference type="GO" id="GO:0009307">
    <property type="term" value="P:DNA restriction-modification system"/>
    <property type="evidence" value="ECO:0007669"/>
    <property type="project" value="UniProtKB-KW"/>
</dbReference>
<dbReference type="EMBL" id="VLJT01000010">
    <property type="protein sequence ID" value="TWH23286.1"/>
    <property type="molecule type" value="Genomic_DNA"/>
</dbReference>
<dbReference type="SUPFAM" id="SSF116734">
    <property type="entry name" value="DNA methylase specificity domain"/>
    <property type="match status" value="2"/>
</dbReference>
<sequence>MTWPAYSEYKSAGVEWLDQLPAGWEMQKLRRICPLTTGWTPPSGDEASYRGENLWANISDLGPRVLEAPERRISDEAVMRARIPVSPKGSLLFSFKLSIGQVSFAGQDMYTNEAIATFRKSPRLDLGFAYYSFPYALVKNASENIYGAKLLNQELMYAARIPLPPLDEQRGIAEFLDRETAKIDALIGKQEQLIATLREDRTATITHSVTKGLDPNVEMKDSTVEWLGAVPAHWTVSRFSRHIAINAGQVDPRLEPYRDMILIAPNHVEAGTGRLVSTETAADQGADSGKYQVTAGQVIYSKIRPNLSKVVIAPTDCLCSADMYGLAADPDQLSTDFMLYMLLSQPFTDYVIDSSMRVAMPKVNHDSLGAAPVWIPPKDEQVEIARYVEARCARIDALIAKSTEMIETLREYRSALITDAVTGKIDVRKAV</sequence>
<dbReference type="InterPro" id="IPR052021">
    <property type="entry name" value="Type-I_RS_S_subunit"/>
</dbReference>
<dbReference type="PANTHER" id="PTHR30408">
    <property type="entry name" value="TYPE-1 RESTRICTION ENZYME ECOKI SPECIFICITY PROTEIN"/>
    <property type="match status" value="1"/>
</dbReference>
<evidence type="ECO:0000313" key="6">
    <source>
        <dbReference type="Proteomes" id="UP000317573"/>
    </source>
</evidence>
<dbReference type="AlphaFoldDB" id="A0A562EMH4"/>